<keyword evidence="4" id="KW-1185">Reference proteome</keyword>
<keyword evidence="2" id="KW-0472">Membrane</keyword>
<evidence type="ECO:0000256" key="1">
    <source>
        <dbReference type="SAM" id="MobiDB-lite"/>
    </source>
</evidence>
<dbReference type="AlphaFoldDB" id="A0A226DBB8"/>
<evidence type="ECO:0000313" key="3">
    <source>
        <dbReference type="EMBL" id="OXA42430.1"/>
    </source>
</evidence>
<evidence type="ECO:0000256" key="2">
    <source>
        <dbReference type="SAM" id="Phobius"/>
    </source>
</evidence>
<feature type="transmembrane region" description="Helical" evidence="2">
    <location>
        <begin position="41"/>
        <end position="68"/>
    </location>
</feature>
<dbReference type="Proteomes" id="UP000198287">
    <property type="component" value="Unassembled WGS sequence"/>
</dbReference>
<comment type="caution">
    <text evidence="3">The sequence shown here is derived from an EMBL/GenBank/DDBJ whole genome shotgun (WGS) entry which is preliminary data.</text>
</comment>
<protein>
    <submittedName>
        <fullName evidence="3">Uncharacterized protein</fullName>
    </submittedName>
</protein>
<feature type="transmembrane region" description="Helical" evidence="2">
    <location>
        <begin position="178"/>
        <end position="200"/>
    </location>
</feature>
<organism evidence="3 4">
    <name type="scientific">Folsomia candida</name>
    <name type="common">Springtail</name>
    <dbReference type="NCBI Taxonomy" id="158441"/>
    <lineage>
        <taxon>Eukaryota</taxon>
        <taxon>Metazoa</taxon>
        <taxon>Ecdysozoa</taxon>
        <taxon>Arthropoda</taxon>
        <taxon>Hexapoda</taxon>
        <taxon>Collembola</taxon>
        <taxon>Entomobryomorpha</taxon>
        <taxon>Isotomoidea</taxon>
        <taxon>Isotomidae</taxon>
        <taxon>Proisotominae</taxon>
        <taxon>Folsomia</taxon>
    </lineage>
</organism>
<keyword evidence="2" id="KW-0812">Transmembrane</keyword>
<accession>A0A226DBB8</accession>
<proteinExistence type="predicted"/>
<feature type="region of interest" description="Disordered" evidence="1">
    <location>
        <begin position="1"/>
        <end position="27"/>
    </location>
</feature>
<keyword evidence="2" id="KW-1133">Transmembrane helix</keyword>
<reference evidence="3 4" key="1">
    <citation type="submission" date="2015-12" db="EMBL/GenBank/DDBJ databases">
        <title>The genome of Folsomia candida.</title>
        <authorList>
            <person name="Faddeeva A."/>
            <person name="Derks M.F."/>
            <person name="Anvar Y."/>
            <person name="Smit S."/>
            <person name="Van Straalen N."/>
            <person name="Roelofs D."/>
        </authorList>
    </citation>
    <scope>NUCLEOTIDE SEQUENCE [LARGE SCALE GENOMIC DNA]</scope>
    <source>
        <strain evidence="3 4">VU population</strain>
        <tissue evidence="3">Whole body</tissue>
    </source>
</reference>
<feature type="transmembrane region" description="Helical" evidence="2">
    <location>
        <begin position="212"/>
        <end position="235"/>
    </location>
</feature>
<feature type="compositionally biased region" description="Basic and acidic residues" evidence="1">
    <location>
        <begin position="18"/>
        <end position="27"/>
    </location>
</feature>
<evidence type="ECO:0000313" key="4">
    <source>
        <dbReference type="Proteomes" id="UP000198287"/>
    </source>
</evidence>
<name>A0A226DBB8_FOLCA</name>
<dbReference type="EMBL" id="LNIX01000026">
    <property type="protein sequence ID" value="OXA42430.1"/>
    <property type="molecule type" value="Genomic_DNA"/>
</dbReference>
<gene>
    <name evidence="3" type="ORF">Fcan01_22935</name>
</gene>
<feature type="transmembrane region" description="Helical" evidence="2">
    <location>
        <begin position="147"/>
        <end position="166"/>
    </location>
</feature>
<sequence>MEEKRPPPSEIRIGEYSPPEKEEGAHESVEPHLHFSYRGRVAVISVLYCFIMFLIPASFILSAVYVVVAKDFYINSATPVDSTSPDYDEFDAVIPSISTGEEISQSKSPWLTPFEQEYFAFFSKLCSNGGLKPDAGSDVKLFGFTPGYFALIYFIMQCILGGKLMQGGRDLHYWKLQAWWEGQLGIFLVSVYLNVCILGQQDDSVTASSRRLSLALMALAFFTYISYFVMIWTVYQFTKEIKLKGVVPPDGKKKSVEGRAVVASQFTKDLQAILDWLNNARLNNNGLHPVVLRCNVIAANLVEKMVKFGNNMDESAPPRH</sequence>